<dbReference type="AlphaFoldDB" id="A0A2C9V039"/>
<protein>
    <submittedName>
        <fullName evidence="2">Uncharacterized protein</fullName>
    </submittedName>
</protein>
<evidence type="ECO:0000313" key="2">
    <source>
        <dbReference type="EMBL" id="OAY36948.1"/>
    </source>
</evidence>
<dbReference type="EMBL" id="CM004397">
    <property type="protein sequence ID" value="OAY36948.1"/>
    <property type="molecule type" value="Genomic_DNA"/>
</dbReference>
<evidence type="ECO:0000256" key="1">
    <source>
        <dbReference type="SAM" id="MobiDB-lite"/>
    </source>
</evidence>
<proteinExistence type="predicted"/>
<gene>
    <name evidence="2" type="ORF">MANES_11G062200</name>
</gene>
<accession>A0A2C9V039</accession>
<name>A0A2C9V039_MANES</name>
<sequence>MVQLGNPSGHADSFDNRPVILPLPGARGGRCSVKPA</sequence>
<feature type="region of interest" description="Disordered" evidence="1">
    <location>
        <begin position="1"/>
        <end position="36"/>
    </location>
</feature>
<reference evidence="2" key="1">
    <citation type="submission" date="2016-02" db="EMBL/GenBank/DDBJ databases">
        <title>WGS assembly of Manihot esculenta.</title>
        <authorList>
            <person name="Bredeson J.V."/>
            <person name="Prochnik S.E."/>
            <person name="Lyons J.B."/>
            <person name="Schmutz J."/>
            <person name="Grimwood J."/>
            <person name="Vrebalov J."/>
            <person name="Bart R.S."/>
            <person name="Amuge T."/>
            <person name="Ferguson M.E."/>
            <person name="Green R."/>
            <person name="Putnam N."/>
            <person name="Stites J."/>
            <person name="Rounsley S."/>
            <person name="Rokhsar D.S."/>
        </authorList>
    </citation>
    <scope>NUCLEOTIDE SEQUENCE [LARGE SCALE GENOMIC DNA]</scope>
    <source>
        <tissue evidence="2">Leaf</tissue>
    </source>
</reference>
<dbReference type="AntiFam" id="ANF00039">
    <property type="entry name" value="Antisense to SRP RNA"/>
</dbReference>
<organism evidence="2">
    <name type="scientific">Manihot esculenta</name>
    <name type="common">Cassava</name>
    <name type="synonym">Jatropha manihot</name>
    <dbReference type="NCBI Taxonomy" id="3983"/>
    <lineage>
        <taxon>Eukaryota</taxon>
        <taxon>Viridiplantae</taxon>
        <taxon>Streptophyta</taxon>
        <taxon>Embryophyta</taxon>
        <taxon>Tracheophyta</taxon>
        <taxon>Spermatophyta</taxon>
        <taxon>Magnoliopsida</taxon>
        <taxon>eudicotyledons</taxon>
        <taxon>Gunneridae</taxon>
        <taxon>Pentapetalae</taxon>
        <taxon>rosids</taxon>
        <taxon>fabids</taxon>
        <taxon>Malpighiales</taxon>
        <taxon>Euphorbiaceae</taxon>
        <taxon>Crotonoideae</taxon>
        <taxon>Manihoteae</taxon>
        <taxon>Manihot</taxon>
    </lineage>
</organism>